<dbReference type="EMBL" id="CAADIA010000004">
    <property type="protein sequence ID" value="VFR25284.1"/>
    <property type="molecule type" value="Genomic_DNA"/>
</dbReference>
<accession>A0A484PH05</accession>
<evidence type="ECO:0000313" key="2">
    <source>
        <dbReference type="EMBL" id="VFR49826.1"/>
    </source>
</evidence>
<dbReference type="AlphaFoldDB" id="A0A484PH05"/>
<dbReference type="EMBL" id="CAADIF010000008">
    <property type="protein sequence ID" value="VFR75321.1"/>
    <property type="molecule type" value="Genomic_DNA"/>
</dbReference>
<name>A0A484PH05_9ZZZZ</name>
<evidence type="ECO:0000313" key="4">
    <source>
        <dbReference type="EMBL" id="VFR75321.1"/>
    </source>
</evidence>
<evidence type="ECO:0000313" key="3">
    <source>
        <dbReference type="EMBL" id="VFR50371.1"/>
    </source>
</evidence>
<dbReference type="EMBL" id="CAADIH010000034">
    <property type="protein sequence ID" value="VFR50371.1"/>
    <property type="molecule type" value="Genomic_DNA"/>
</dbReference>
<proteinExistence type="predicted"/>
<reference evidence="1" key="1">
    <citation type="submission" date="2019-03" db="EMBL/GenBank/DDBJ databases">
        <authorList>
            <person name="Danneels B."/>
        </authorList>
    </citation>
    <scope>NUCLEOTIDE SEQUENCE</scope>
</reference>
<gene>
    <name evidence="1" type="ORF">ANK1_2394</name>
    <name evidence="4" type="ORF">ANK2_2395</name>
    <name evidence="2" type="ORF">BER1_2617</name>
    <name evidence="3" type="ORF">BER2_2579</name>
</gene>
<evidence type="ECO:0000313" key="1">
    <source>
        <dbReference type="EMBL" id="VFR25284.1"/>
    </source>
</evidence>
<protein>
    <submittedName>
        <fullName evidence="1">Uncharacterized protein</fullName>
    </submittedName>
</protein>
<dbReference type="EMBL" id="CAADIE010000035">
    <property type="protein sequence ID" value="VFR49826.1"/>
    <property type="molecule type" value="Genomic_DNA"/>
</dbReference>
<organism evidence="1">
    <name type="scientific">plant metagenome</name>
    <dbReference type="NCBI Taxonomy" id="1297885"/>
    <lineage>
        <taxon>unclassified sequences</taxon>
        <taxon>metagenomes</taxon>
        <taxon>organismal metagenomes</taxon>
    </lineage>
</organism>
<sequence>MRGHGQCGLEKGLGGILLGVLHCYLANSRPKWRLSPFWTRRAGTGAGWAEVLQQQYVASPQRHIVSCGLGSGPAR</sequence>